<reference evidence="2" key="1">
    <citation type="submission" date="2020-11" db="EMBL/GenBank/DDBJ databases">
        <title>Nocardia NEAU-351.nov., a novel actinomycete isolated from the cow dung.</title>
        <authorList>
            <person name="Zhang X."/>
        </authorList>
    </citation>
    <scope>NUCLEOTIDE SEQUENCE</scope>
    <source>
        <strain evidence="2">NEAU-351</strain>
    </source>
</reference>
<organism evidence="2 3">
    <name type="scientific">Nocardia bovistercoris</name>
    <dbReference type="NCBI Taxonomy" id="2785916"/>
    <lineage>
        <taxon>Bacteria</taxon>
        <taxon>Bacillati</taxon>
        <taxon>Actinomycetota</taxon>
        <taxon>Actinomycetes</taxon>
        <taxon>Mycobacteriales</taxon>
        <taxon>Nocardiaceae</taxon>
        <taxon>Nocardia</taxon>
    </lineage>
</organism>
<gene>
    <name evidence="2" type="ORF">IT779_21090</name>
</gene>
<name>A0A931IFE2_9NOCA</name>
<evidence type="ECO:0000313" key="2">
    <source>
        <dbReference type="EMBL" id="MBH0778780.1"/>
    </source>
</evidence>
<comment type="caution">
    <text evidence="2">The sequence shown here is derived from an EMBL/GenBank/DDBJ whole genome shotgun (WGS) entry which is preliminary data.</text>
</comment>
<protein>
    <submittedName>
        <fullName evidence="2">Uncharacterized protein</fullName>
    </submittedName>
</protein>
<evidence type="ECO:0000256" key="1">
    <source>
        <dbReference type="SAM" id="MobiDB-lite"/>
    </source>
</evidence>
<dbReference type="Proteomes" id="UP000655751">
    <property type="component" value="Unassembled WGS sequence"/>
</dbReference>
<accession>A0A931IFE2</accession>
<keyword evidence="3" id="KW-1185">Reference proteome</keyword>
<evidence type="ECO:0000313" key="3">
    <source>
        <dbReference type="Proteomes" id="UP000655751"/>
    </source>
</evidence>
<feature type="region of interest" description="Disordered" evidence="1">
    <location>
        <begin position="83"/>
        <end position="134"/>
    </location>
</feature>
<dbReference type="RefSeq" id="WP_196151077.1">
    <property type="nucleotide sequence ID" value="NZ_JADMLG010000008.1"/>
</dbReference>
<dbReference type="EMBL" id="JADMLG010000008">
    <property type="protein sequence ID" value="MBH0778780.1"/>
    <property type="molecule type" value="Genomic_DNA"/>
</dbReference>
<sequence length="153" mass="17005">MTPDEVLILLQVAQSYDSRNIDRLMQSAWLDAATRMRWQRDAALEAVRSHYATSTERIMPAHVTGLIRAARPVAFAPQYRSALTSAPPASPEGRSAARALFASGRRTQEPRIGGLRRRRRTEPLPDGVEVGPEPQRAFVGDLCQVLDAKRSDQ</sequence>
<dbReference type="AlphaFoldDB" id="A0A931IFE2"/>
<proteinExistence type="predicted"/>